<dbReference type="PANTHER" id="PTHR37563">
    <property type="entry name" value="PHYTANOYL-COA DIOXYGENASE FAMILY PROTEIN (AFU_ORTHOLOGUE AFUA_2G03330)"/>
    <property type="match status" value="1"/>
</dbReference>
<comment type="caution">
    <text evidence="1">The sequence shown here is derived from an EMBL/GenBank/DDBJ whole genome shotgun (WGS) entry which is preliminary data.</text>
</comment>
<reference evidence="1" key="1">
    <citation type="submission" date="2020-09" db="EMBL/GenBank/DDBJ databases">
        <title>A novel bacterium of genus Paenibacillus, isolated from South China Sea.</title>
        <authorList>
            <person name="Huang H."/>
            <person name="Mo K."/>
            <person name="Hu Y."/>
        </authorList>
    </citation>
    <scope>NUCLEOTIDE SEQUENCE</scope>
    <source>
        <strain evidence="1">IB182493</strain>
    </source>
</reference>
<evidence type="ECO:0000313" key="2">
    <source>
        <dbReference type="Proteomes" id="UP000632125"/>
    </source>
</evidence>
<dbReference type="InterPro" id="IPR008775">
    <property type="entry name" value="Phytyl_CoA_dOase-like"/>
</dbReference>
<dbReference type="Gene3D" id="2.60.120.620">
    <property type="entry name" value="q2cbj1_9rhob like domain"/>
    <property type="match status" value="1"/>
</dbReference>
<proteinExistence type="predicted"/>
<evidence type="ECO:0000313" key="1">
    <source>
        <dbReference type="EMBL" id="MBD2866996.1"/>
    </source>
</evidence>
<dbReference type="EMBL" id="JACXIY010000001">
    <property type="protein sequence ID" value="MBD2866996.1"/>
    <property type="molecule type" value="Genomic_DNA"/>
</dbReference>
<accession>A0A927CJF1</accession>
<dbReference type="AlphaFoldDB" id="A0A927CJF1"/>
<dbReference type="PANTHER" id="PTHR37563:SF2">
    <property type="entry name" value="PHYTANOYL-COA DIOXYGENASE FAMILY PROTEIN (AFU_ORTHOLOGUE AFUA_2G03330)"/>
    <property type="match status" value="1"/>
</dbReference>
<dbReference type="Pfam" id="PF05721">
    <property type="entry name" value="PhyH"/>
    <property type="match status" value="1"/>
</dbReference>
<name>A0A927CJF1_9BACL</name>
<sequence>MANAIAMPVIDRVLDDGVRCTYLASDTACPGSDYQNVHSDLPPLFPGLGVSLPVYSLVLNVPLVDVNEENGPLEVWPGGTHLNPDNTEHTAIDGEMVKAATMMHAEKVFMPAGSIVIRDIRMWHRGTPNRTNANRTNVALIYNKDWYGAGGEIHIPQETYDALPPRVRELFRFERIGYAAKMPWEW</sequence>
<dbReference type="GO" id="GO:0016706">
    <property type="term" value="F:2-oxoglutarate-dependent dioxygenase activity"/>
    <property type="evidence" value="ECO:0007669"/>
    <property type="project" value="UniProtKB-ARBA"/>
</dbReference>
<keyword evidence="2" id="KW-1185">Reference proteome</keyword>
<protein>
    <submittedName>
        <fullName evidence="1">Phytanoyl-CoA dioxygenase family protein</fullName>
    </submittedName>
</protein>
<dbReference type="SUPFAM" id="SSF51197">
    <property type="entry name" value="Clavaminate synthase-like"/>
    <property type="match status" value="1"/>
</dbReference>
<keyword evidence="1" id="KW-0223">Dioxygenase</keyword>
<dbReference type="InterPro" id="IPR051961">
    <property type="entry name" value="Fungal_Metabolite_Diox"/>
</dbReference>
<organism evidence="1 2">
    <name type="scientific">Paenibacillus arenilitoris</name>
    <dbReference type="NCBI Taxonomy" id="2772299"/>
    <lineage>
        <taxon>Bacteria</taxon>
        <taxon>Bacillati</taxon>
        <taxon>Bacillota</taxon>
        <taxon>Bacilli</taxon>
        <taxon>Bacillales</taxon>
        <taxon>Paenibacillaceae</taxon>
        <taxon>Paenibacillus</taxon>
    </lineage>
</organism>
<gene>
    <name evidence="1" type="ORF">IDH41_00290</name>
</gene>
<dbReference type="Proteomes" id="UP000632125">
    <property type="component" value="Unassembled WGS sequence"/>
</dbReference>
<keyword evidence="1" id="KW-0560">Oxidoreductase</keyword>